<dbReference type="Proteomes" id="UP000298127">
    <property type="component" value="Unassembled WGS sequence"/>
</dbReference>
<comment type="caution">
    <text evidence="3">The sequence shown here is derived from an EMBL/GenBank/DDBJ whole genome shotgun (WGS) entry which is preliminary data.</text>
</comment>
<name>A0A4Y9QYD7_9MICO</name>
<feature type="compositionally biased region" description="Low complexity" evidence="1">
    <location>
        <begin position="40"/>
        <end position="53"/>
    </location>
</feature>
<evidence type="ECO:0000313" key="3">
    <source>
        <dbReference type="EMBL" id="TFV96353.1"/>
    </source>
</evidence>
<protein>
    <recommendedName>
        <fullName evidence="5">Sensor domain-containing protein</fullName>
    </recommendedName>
</protein>
<evidence type="ECO:0000256" key="1">
    <source>
        <dbReference type="SAM" id="MobiDB-lite"/>
    </source>
</evidence>
<dbReference type="AlphaFoldDB" id="A0A4Y9QYD7"/>
<feature type="region of interest" description="Disordered" evidence="1">
    <location>
        <begin position="29"/>
        <end position="68"/>
    </location>
</feature>
<evidence type="ECO:0000256" key="2">
    <source>
        <dbReference type="SAM" id="SignalP"/>
    </source>
</evidence>
<evidence type="ECO:0008006" key="5">
    <source>
        <dbReference type="Google" id="ProtNLM"/>
    </source>
</evidence>
<dbReference type="RefSeq" id="WP_135121054.1">
    <property type="nucleotide sequence ID" value="NZ_SPQZ01000005.1"/>
</dbReference>
<evidence type="ECO:0000313" key="4">
    <source>
        <dbReference type="Proteomes" id="UP000298127"/>
    </source>
</evidence>
<gene>
    <name evidence="3" type="ORF">E4M00_13570</name>
</gene>
<dbReference type="PROSITE" id="PS51257">
    <property type="entry name" value="PROKAR_LIPOPROTEIN"/>
    <property type="match status" value="1"/>
</dbReference>
<feature type="chain" id="PRO_5038918738" description="Sensor domain-containing protein" evidence="2">
    <location>
        <begin position="21"/>
        <end position="257"/>
    </location>
</feature>
<feature type="compositionally biased region" description="Pro residues" evidence="1">
    <location>
        <begin position="54"/>
        <end position="68"/>
    </location>
</feature>
<keyword evidence="2" id="KW-0732">Signal</keyword>
<organism evidence="3 4">
    <name type="scientific">Orlajensenia leifsoniae</name>
    <dbReference type="NCBI Taxonomy" id="2561933"/>
    <lineage>
        <taxon>Bacteria</taxon>
        <taxon>Bacillati</taxon>
        <taxon>Actinomycetota</taxon>
        <taxon>Actinomycetes</taxon>
        <taxon>Micrococcales</taxon>
        <taxon>Microbacteriaceae</taxon>
        <taxon>Orlajensenia</taxon>
    </lineage>
</organism>
<feature type="signal peptide" evidence="2">
    <location>
        <begin position="1"/>
        <end position="20"/>
    </location>
</feature>
<sequence>MRTRGSLHAGVLVVLALALAGCAGLPSGGQPTTSAAAGQTPVASSTPTSTPTPAAIPTPTATPDPAPVDPLTTVTAIVMRPEALELRSPDGIVVASLDYMASPADAVAALTAVFGAPPVVEDHDGNSHFPPFTTHVWGALEVQERHYDEVAREAKNFNDIVWPRFAVYFDSPATGDIDLTTVQGSHVGDDWSTISDQADVGIEGCDAVSVEVVRYDVVHEGYERTITAGVGARLSEDGAGILWLVSPELFGGDRGCP</sequence>
<proteinExistence type="predicted"/>
<accession>A0A4Y9QYD7</accession>
<reference evidence="3 4" key="1">
    <citation type="journal article" date="2018" name="J. Microbiol.">
        <title>Leifsonia flava sp. nov., a novel actinobacterium isolated from the rhizosphere of Aquilegia viridiflora.</title>
        <authorList>
            <person name="Cai Y."/>
            <person name="Tao W.Z."/>
            <person name="Ma Y.J."/>
            <person name="Cheng J."/>
            <person name="Zhang M.Y."/>
            <person name="Zhang Y.X."/>
        </authorList>
    </citation>
    <scope>NUCLEOTIDE SEQUENCE [LARGE SCALE GENOMIC DNA]</scope>
    <source>
        <strain evidence="3 4">SYP-B2174</strain>
    </source>
</reference>
<dbReference type="EMBL" id="SPQZ01000005">
    <property type="protein sequence ID" value="TFV96353.1"/>
    <property type="molecule type" value="Genomic_DNA"/>
</dbReference>
<keyword evidence="4" id="KW-1185">Reference proteome</keyword>